<organism evidence="3 4">
    <name type="scientific">Phialophora macrospora</name>
    <dbReference type="NCBI Taxonomy" id="1851006"/>
    <lineage>
        <taxon>Eukaryota</taxon>
        <taxon>Fungi</taxon>
        <taxon>Dikarya</taxon>
        <taxon>Ascomycota</taxon>
        <taxon>Pezizomycotina</taxon>
        <taxon>Eurotiomycetes</taxon>
        <taxon>Chaetothyriomycetidae</taxon>
        <taxon>Chaetothyriales</taxon>
        <taxon>Herpotrichiellaceae</taxon>
        <taxon>Phialophora</taxon>
    </lineage>
</organism>
<protein>
    <recommendedName>
        <fullName evidence="2">Luciferase domain-containing protein</fullName>
    </recommendedName>
</protein>
<dbReference type="InterPro" id="IPR040841">
    <property type="entry name" value="Luciferase_dom"/>
</dbReference>
<keyword evidence="4" id="KW-1185">Reference proteome</keyword>
<feature type="transmembrane region" description="Helical" evidence="1">
    <location>
        <begin position="25"/>
        <end position="47"/>
    </location>
</feature>
<dbReference type="EMBL" id="KN846956">
    <property type="protein sequence ID" value="KIW73669.1"/>
    <property type="molecule type" value="Genomic_DNA"/>
</dbReference>
<dbReference type="AlphaFoldDB" id="A0A0D2GMR1"/>
<evidence type="ECO:0000259" key="2">
    <source>
        <dbReference type="Pfam" id="PF17648"/>
    </source>
</evidence>
<keyword evidence="1" id="KW-1133">Transmembrane helix</keyword>
<evidence type="ECO:0000256" key="1">
    <source>
        <dbReference type="SAM" id="Phobius"/>
    </source>
</evidence>
<name>A0A0D2GMR1_9EURO</name>
<feature type="domain" description="Luciferase" evidence="2">
    <location>
        <begin position="185"/>
        <end position="262"/>
    </location>
</feature>
<evidence type="ECO:0000313" key="4">
    <source>
        <dbReference type="Proteomes" id="UP000054266"/>
    </source>
</evidence>
<dbReference type="Proteomes" id="UP000054266">
    <property type="component" value="Unassembled WGS sequence"/>
</dbReference>
<sequence length="275" mass="31130">MDIYNIPNLPNVSEPRTFSQSSSHGLASVILYIALMLAVVGIVYWCIQDYRFFLSLGRGGPQYNVVGWFKVHIITRPFTLAQHNLTWTGDYPDDGARKEIMALPVRQGPRPMIRGIAPQRQFNQRPEPGMNLRVLDIFSSFVKANPQLLQERLSHAEKHNLALFVHPSLMSKSDSLPEIAPIFKGEIGHVHGESSLHLYFSPADAKIVIEKGWAERHRCARTQPWWLGGIKTMFGIGDTFLIVYAPRTEAELEVLKSLIRASAMWMTGEQQIIKP</sequence>
<dbReference type="STRING" id="5601.A0A0D2GMR1"/>
<keyword evidence="1" id="KW-0812">Transmembrane</keyword>
<evidence type="ECO:0000313" key="3">
    <source>
        <dbReference type="EMBL" id="KIW73669.1"/>
    </source>
</evidence>
<dbReference type="InterPro" id="IPR048273">
    <property type="entry name" value="Luciferase"/>
</dbReference>
<proteinExistence type="predicted"/>
<dbReference type="PANTHER" id="PTHR38695:SF1">
    <property type="entry name" value="AMINO ACID PERMEASE_ SLC12A DOMAIN-CONTAINING PROTEIN"/>
    <property type="match status" value="1"/>
</dbReference>
<gene>
    <name evidence="3" type="ORF">PV04_01767</name>
</gene>
<dbReference type="Pfam" id="PF17648">
    <property type="entry name" value="Luciferase"/>
    <property type="match status" value="1"/>
</dbReference>
<keyword evidence="1" id="KW-0472">Membrane</keyword>
<accession>A0A0D2GMR1</accession>
<dbReference type="PANTHER" id="PTHR38695">
    <property type="entry name" value="AMINO ACID PERMEASE_ SLC12A DOMAIN-CONTAINING PROTEIN"/>
    <property type="match status" value="1"/>
</dbReference>
<dbReference type="HOGENOM" id="CLU_063954_1_0_1"/>
<reference evidence="3 4" key="1">
    <citation type="submission" date="2015-01" db="EMBL/GenBank/DDBJ databases">
        <title>The Genome Sequence of Capronia semiimmersa CBS27337.</title>
        <authorList>
            <consortium name="The Broad Institute Genomics Platform"/>
            <person name="Cuomo C."/>
            <person name="de Hoog S."/>
            <person name="Gorbushina A."/>
            <person name="Stielow B."/>
            <person name="Teixiera M."/>
            <person name="Abouelleil A."/>
            <person name="Chapman S.B."/>
            <person name="Priest M."/>
            <person name="Young S.K."/>
            <person name="Wortman J."/>
            <person name="Nusbaum C."/>
            <person name="Birren B."/>
        </authorList>
    </citation>
    <scope>NUCLEOTIDE SEQUENCE [LARGE SCALE GENOMIC DNA]</scope>
    <source>
        <strain evidence="3 4">CBS 27337</strain>
    </source>
</reference>